<reference evidence="2 3" key="1">
    <citation type="submission" date="2020-08" db="EMBL/GenBank/DDBJ databases">
        <title>Genomic Encyclopedia of Type Strains, Phase IV (KMG-V): Genome sequencing to study the core and pangenomes of soil and plant-associated prokaryotes.</title>
        <authorList>
            <person name="Whitman W."/>
        </authorList>
    </citation>
    <scope>NUCLEOTIDE SEQUENCE [LARGE SCALE GENOMIC DNA]</scope>
    <source>
        <strain evidence="2 3">SEMIA 492</strain>
    </source>
</reference>
<organism evidence="2 3">
    <name type="scientific">Rhizobium leucaenae</name>
    <dbReference type="NCBI Taxonomy" id="29450"/>
    <lineage>
        <taxon>Bacteria</taxon>
        <taxon>Pseudomonadati</taxon>
        <taxon>Pseudomonadota</taxon>
        <taxon>Alphaproteobacteria</taxon>
        <taxon>Hyphomicrobiales</taxon>
        <taxon>Rhizobiaceae</taxon>
        <taxon>Rhizobium/Agrobacterium group</taxon>
        <taxon>Rhizobium</taxon>
    </lineage>
</organism>
<evidence type="ECO:0000259" key="1">
    <source>
        <dbReference type="Pfam" id="PF17761"/>
    </source>
</evidence>
<dbReference type="PANTHER" id="PTHR30547:SF0">
    <property type="entry name" value="BLR8175 PROTEIN"/>
    <property type="match status" value="1"/>
</dbReference>
<dbReference type="PANTHER" id="PTHR30547">
    <property type="entry name" value="UNCHARACTERIZED PROTEIN YHCG-RELATED"/>
    <property type="match status" value="1"/>
</dbReference>
<dbReference type="InterPro" id="IPR041527">
    <property type="entry name" value="YhcG_N"/>
</dbReference>
<sequence length="131" mass="14857">MTTLIPAPDGSYVSLLAELKERIRAARLKAAVAVNQELITLYWSIGRDILARQAAEGWGARVIDRLAADLGRDFPEMTGLSPRNLKYIRAFAEAFPNEEIVQQLVAHLPWGHNVKLIEMLKDSEERLWYAR</sequence>
<evidence type="ECO:0000313" key="3">
    <source>
        <dbReference type="Proteomes" id="UP000543836"/>
    </source>
</evidence>
<keyword evidence="2" id="KW-0255">Endonuclease</keyword>
<dbReference type="InterPro" id="IPR053148">
    <property type="entry name" value="PD-DEXK-like_domain"/>
</dbReference>
<dbReference type="Pfam" id="PF17761">
    <property type="entry name" value="DUF1016_N"/>
    <property type="match status" value="1"/>
</dbReference>
<accession>A0A7W6ZYU6</accession>
<keyword evidence="2" id="KW-0540">Nuclease</keyword>
<feature type="domain" description="YhcG N-terminal" evidence="1">
    <location>
        <begin position="18"/>
        <end position="131"/>
    </location>
</feature>
<dbReference type="RefSeq" id="WP_245276687.1">
    <property type="nucleotide sequence ID" value="NZ_JACIIG010000022.1"/>
</dbReference>
<keyword evidence="2" id="KW-0378">Hydrolase</keyword>
<dbReference type="AlphaFoldDB" id="A0A7W6ZYU6"/>
<gene>
    <name evidence="2" type="ORF">GGE60_005458</name>
</gene>
<dbReference type="Proteomes" id="UP000543836">
    <property type="component" value="Unassembled WGS sequence"/>
</dbReference>
<keyword evidence="3" id="KW-1185">Reference proteome</keyword>
<dbReference type="EMBL" id="JACIIG010000022">
    <property type="protein sequence ID" value="MBB4571297.1"/>
    <property type="molecule type" value="Genomic_DNA"/>
</dbReference>
<name>A0A7W6ZYU6_9HYPH</name>
<comment type="caution">
    <text evidence="2">The sequence shown here is derived from an EMBL/GenBank/DDBJ whole genome shotgun (WGS) entry which is preliminary data.</text>
</comment>
<evidence type="ECO:0000313" key="2">
    <source>
        <dbReference type="EMBL" id="MBB4571297.1"/>
    </source>
</evidence>
<protein>
    <submittedName>
        <fullName evidence="2">Putative nuclease of restriction endonuclease-like (RecB) superfamily</fullName>
    </submittedName>
</protein>
<proteinExistence type="predicted"/>
<dbReference type="GO" id="GO:0004519">
    <property type="term" value="F:endonuclease activity"/>
    <property type="evidence" value="ECO:0007669"/>
    <property type="project" value="UniProtKB-KW"/>
</dbReference>